<dbReference type="Proteomes" id="UP001279410">
    <property type="component" value="Unassembled WGS sequence"/>
</dbReference>
<feature type="compositionally biased region" description="Polar residues" evidence="1">
    <location>
        <begin position="62"/>
        <end position="74"/>
    </location>
</feature>
<evidence type="ECO:0000313" key="3">
    <source>
        <dbReference type="Proteomes" id="UP001279410"/>
    </source>
</evidence>
<feature type="compositionally biased region" description="Pro residues" evidence="1">
    <location>
        <begin position="100"/>
        <end position="112"/>
    </location>
</feature>
<feature type="compositionally biased region" description="Polar residues" evidence="1">
    <location>
        <begin position="39"/>
        <end position="55"/>
    </location>
</feature>
<feature type="region of interest" description="Disordered" evidence="1">
    <location>
        <begin position="39"/>
        <end position="161"/>
    </location>
</feature>
<keyword evidence="3" id="KW-1185">Reference proteome</keyword>
<proteinExistence type="predicted"/>
<reference evidence="2" key="1">
    <citation type="submission" date="2022-08" db="EMBL/GenBank/DDBJ databases">
        <title>Genome sequencing of akame (Lates japonicus).</title>
        <authorList>
            <person name="Hashiguchi Y."/>
            <person name="Takahashi H."/>
        </authorList>
    </citation>
    <scope>NUCLEOTIDE SEQUENCE</scope>
    <source>
        <strain evidence="2">Kochi</strain>
    </source>
</reference>
<evidence type="ECO:0000256" key="1">
    <source>
        <dbReference type="SAM" id="MobiDB-lite"/>
    </source>
</evidence>
<comment type="caution">
    <text evidence="2">The sequence shown here is derived from an EMBL/GenBank/DDBJ whole genome shotgun (WGS) entry which is preliminary data.</text>
</comment>
<dbReference type="AlphaFoldDB" id="A0AAD3NED7"/>
<sequence>MEGFKCALGKLLALRPCGTPGQQESIYCRLELLSSVSQSNYPRPSNYSGTASTGYSGPGPGMTNSLGMNASSPMHGQGPGQPIPVGRSHGPGSQNRVYPPMAPSSPSMPQPAGPGMGPPSLGSSNRKAQEAAAAGIPGSANSTHNRPHHPSFLPPSHSQHHRPLLDNKLRVYWPDSVQIDTLSPIEVDRELSRTPFHYTFSFLVFSFFHGNVLGGVLRPTVLTASHRQSQQRATIYYSPAQPPFLCWQDSQTQAAASAPVSVSQLPPGVARTSPGVSSVCPYHGRAAASAAP</sequence>
<protein>
    <submittedName>
        <fullName evidence="2">AT-rich interactive domain-containing protein 1B-like protein</fullName>
    </submittedName>
</protein>
<organism evidence="2 3">
    <name type="scientific">Lates japonicus</name>
    <name type="common">Japanese lates</name>
    <dbReference type="NCBI Taxonomy" id="270547"/>
    <lineage>
        <taxon>Eukaryota</taxon>
        <taxon>Metazoa</taxon>
        <taxon>Chordata</taxon>
        <taxon>Craniata</taxon>
        <taxon>Vertebrata</taxon>
        <taxon>Euteleostomi</taxon>
        <taxon>Actinopterygii</taxon>
        <taxon>Neopterygii</taxon>
        <taxon>Teleostei</taxon>
        <taxon>Neoteleostei</taxon>
        <taxon>Acanthomorphata</taxon>
        <taxon>Carangaria</taxon>
        <taxon>Carangaria incertae sedis</taxon>
        <taxon>Centropomidae</taxon>
        <taxon>Lates</taxon>
    </lineage>
</organism>
<dbReference type="EMBL" id="BRZM01000265">
    <property type="protein sequence ID" value="GLD69756.1"/>
    <property type="molecule type" value="Genomic_DNA"/>
</dbReference>
<evidence type="ECO:0000313" key="2">
    <source>
        <dbReference type="EMBL" id="GLD69756.1"/>
    </source>
</evidence>
<gene>
    <name evidence="2" type="ORF">AKAME5_002107200</name>
</gene>
<accession>A0AAD3NED7</accession>
<name>A0AAD3NED7_LATJO</name>